<reference evidence="1 2" key="1">
    <citation type="submission" date="2017-08" db="EMBL/GenBank/DDBJ databases">
        <authorList>
            <person name="Chaillou S."/>
        </authorList>
    </citation>
    <scope>NUCLEOTIDE SEQUENCE [LARGE SCALE GENOMIC DNA]</scope>
    <source>
        <strain evidence="1 2">MFPA15A1205</strain>
    </source>
</reference>
<organism evidence="1 2">
    <name type="scientific">Pseudomonas lundensis</name>
    <dbReference type="NCBI Taxonomy" id="86185"/>
    <lineage>
        <taxon>Bacteria</taxon>
        <taxon>Pseudomonadati</taxon>
        <taxon>Pseudomonadota</taxon>
        <taxon>Gammaproteobacteria</taxon>
        <taxon>Pseudomonadales</taxon>
        <taxon>Pseudomonadaceae</taxon>
        <taxon>Pseudomonas</taxon>
    </lineage>
</organism>
<sequence length="418" mass="45916">MTVLHSAPATALLLSVLFFGVMLLMNTLAEAAAPLNITAVFKPDPSRPNHNVFENTTPNTGFCLNYPNFCRNENLFSLRAAPTIYATQPIPANHENPRQGVMLKAPAEWRDVNVTHSATGRQETVRIRINGLGASLVTDPVVDLVGGNVSISEAHALLFGTNLSYAPSPCKGLGPSWSFNKVAFDFFWAFPTSSECAKQAKFTIPTSRLNYIEISYQLITPNPLNMSAGQYTGTITYTMGPHQDIDMGDNFLPSDTALTIQFTLSVDHVLKVEIPPGGNNIVLEPKGGWQLWSVGRRPEKLVRDQTFLIHASSRFKMQLACERIIGDTCGLSNNRQHEVPINVSVSLPNGLRHANGASVNRQPLLLSGAGTELFEPTQYVDRKPGTLHFEIDKQYVAEMLFQEGTYNGSVTVIWDSEV</sequence>
<dbReference type="AlphaFoldDB" id="A0AAX2H964"/>
<evidence type="ECO:0000313" key="2">
    <source>
        <dbReference type="Proteomes" id="UP000219564"/>
    </source>
</evidence>
<dbReference type="RefSeq" id="WP_097192290.1">
    <property type="nucleotide sequence ID" value="NZ_OBKZ01000029.1"/>
</dbReference>
<evidence type="ECO:0000313" key="1">
    <source>
        <dbReference type="EMBL" id="SOB53431.1"/>
    </source>
</evidence>
<proteinExistence type="predicted"/>
<gene>
    <name evidence="1" type="ORF">PLUA15_350001</name>
</gene>
<accession>A0AAX2H964</accession>
<name>A0AAX2H964_9PSED</name>
<dbReference type="EMBL" id="OBKZ01000029">
    <property type="protein sequence ID" value="SOB53431.1"/>
    <property type="molecule type" value="Genomic_DNA"/>
</dbReference>
<comment type="caution">
    <text evidence="1">The sequence shown here is derived from an EMBL/GenBank/DDBJ whole genome shotgun (WGS) entry which is preliminary data.</text>
</comment>
<dbReference type="Proteomes" id="UP000219564">
    <property type="component" value="Unassembled WGS sequence"/>
</dbReference>
<protein>
    <submittedName>
        <fullName evidence="1">Uncharacterized protein</fullName>
    </submittedName>
</protein>